<reference evidence="2 3" key="1">
    <citation type="submission" date="2017-06" db="EMBL/GenBank/DDBJ databases">
        <title>Cmopartive genomic analysis of Ambrosia Fusariam Clade fungi.</title>
        <authorList>
            <person name="Stajich J.E."/>
            <person name="Carrillo J."/>
            <person name="Kijimoto T."/>
            <person name="Eskalen A."/>
            <person name="O'Donnell K."/>
            <person name="Kasson M."/>
        </authorList>
    </citation>
    <scope>NUCLEOTIDE SEQUENCE [LARGE SCALE GENOMIC DNA]</scope>
    <source>
        <strain evidence="2 3">NRRL 20438</strain>
    </source>
</reference>
<evidence type="ECO:0000256" key="1">
    <source>
        <dbReference type="SAM" id="Coils"/>
    </source>
</evidence>
<dbReference type="Proteomes" id="UP000288429">
    <property type="component" value="Unassembled WGS sequence"/>
</dbReference>
<evidence type="ECO:0000313" key="3">
    <source>
        <dbReference type="Proteomes" id="UP000288429"/>
    </source>
</evidence>
<dbReference type="EMBL" id="NIZV01000517">
    <property type="protein sequence ID" value="RSL86887.1"/>
    <property type="molecule type" value="Genomic_DNA"/>
</dbReference>
<organism evidence="2 3">
    <name type="scientific">Fusarium ambrosium</name>
    <dbReference type="NCBI Taxonomy" id="131363"/>
    <lineage>
        <taxon>Eukaryota</taxon>
        <taxon>Fungi</taxon>
        <taxon>Dikarya</taxon>
        <taxon>Ascomycota</taxon>
        <taxon>Pezizomycotina</taxon>
        <taxon>Sordariomycetes</taxon>
        <taxon>Hypocreomycetidae</taxon>
        <taxon>Hypocreales</taxon>
        <taxon>Nectriaceae</taxon>
        <taxon>Fusarium</taxon>
        <taxon>Fusarium solani species complex</taxon>
    </lineage>
</organism>
<proteinExistence type="predicted"/>
<dbReference type="AlphaFoldDB" id="A0A428SAT4"/>
<sequence length="96" mass="10696">MERDLKATRVALANSQNQGRDQAKGLTELSNQVDAKAGQLEAALARAQFSLKKVKEECNSQEEELRKMAKSQAHYKSKVQVVLLPLRTLRPASHLP</sequence>
<keyword evidence="3" id="KW-1185">Reference proteome</keyword>
<evidence type="ECO:0000313" key="2">
    <source>
        <dbReference type="EMBL" id="RSL86887.1"/>
    </source>
</evidence>
<feature type="coiled-coil region" evidence="1">
    <location>
        <begin position="37"/>
        <end position="71"/>
    </location>
</feature>
<keyword evidence="1" id="KW-0175">Coiled coil</keyword>
<comment type="caution">
    <text evidence="2">The sequence shown here is derived from an EMBL/GenBank/DDBJ whole genome shotgun (WGS) entry which is preliminary data.</text>
</comment>
<name>A0A428SAT4_9HYPO</name>
<protein>
    <submittedName>
        <fullName evidence="2">Uncharacterized protein</fullName>
    </submittedName>
</protein>
<accession>A0A428SAT4</accession>
<gene>
    <name evidence="2" type="ORF">CDV31_016336</name>
</gene>